<comment type="similarity">
    <text evidence="1">Belongs to the helicase family. RAD25/XPB subfamily.</text>
</comment>
<dbReference type="GO" id="GO:0003677">
    <property type="term" value="F:DNA binding"/>
    <property type="evidence" value="ECO:0007669"/>
    <property type="project" value="InterPro"/>
</dbReference>
<dbReference type="GO" id="GO:0043138">
    <property type="term" value="F:3'-5' DNA helicase activity"/>
    <property type="evidence" value="ECO:0007669"/>
    <property type="project" value="UniProtKB-EC"/>
</dbReference>
<dbReference type="GO" id="GO:0005524">
    <property type="term" value="F:ATP binding"/>
    <property type="evidence" value="ECO:0007669"/>
    <property type="project" value="UniProtKB-KW"/>
</dbReference>
<evidence type="ECO:0000259" key="11">
    <source>
        <dbReference type="PROSITE" id="PS51194"/>
    </source>
</evidence>
<dbReference type="EC" id="5.6.2.4" evidence="8"/>
<proteinExistence type="inferred from homology"/>
<dbReference type="Pfam" id="PF04851">
    <property type="entry name" value="ResIII"/>
    <property type="match status" value="1"/>
</dbReference>
<evidence type="ECO:0000313" key="13">
    <source>
        <dbReference type="Proteomes" id="UP000676194"/>
    </source>
</evidence>
<dbReference type="InterPro" id="IPR040699">
    <property type="entry name" value="XPB_DRD"/>
</dbReference>
<keyword evidence="2" id="KW-0547">Nucleotide-binding</keyword>
<keyword evidence="13" id="KW-1185">Reference proteome</keyword>
<dbReference type="Gene3D" id="6.10.140.1180">
    <property type="match status" value="1"/>
</dbReference>
<keyword evidence="4 12" id="KW-0347">Helicase</keyword>
<dbReference type="Pfam" id="PF18458">
    <property type="entry name" value="XPB_DRD"/>
    <property type="match status" value="1"/>
</dbReference>
<dbReference type="Gene3D" id="3.40.50.300">
    <property type="entry name" value="P-loop containing nucleotide triphosphate hydrolases"/>
    <property type="match status" value="2"/>
</dbReference>
<dbReference type="GO" id="GO:0016787">
    <property type="term" value="F:hydrolase activity"/>
    <property type="evidence" value="ECO:0007669"/>
    <property type="project" value="UniProtKB-KW"/>
</dbReference>
<evidence type="ECO:0000256" key="9">
    <source>
        <dbReference type="ARBA" id="ARBA00048988"/>
    </source>
</evidence>
<dbReference type="PANTHER" id="PTHR11274:SF0">
    <property type="entry name" value="GENERAL TRANSCRIPTION AND DNA REPAIR FACTOR IIH HELICASE SUBUNIT XPB"/>
    <property type="match status" value="1"/>
</dbReference>
<dbReference type="SMART" id="SM00487">
    <property type="entry name" value="DEXDc"/>
    <property type="match status" value="1"/>
</dbReference>
<evidence type="ECO:0000256" key="6">
    <source>
        <dbReference type="ARBA" id="ARBA00023235"/>
    </source>
</evidence>
<gene>
    <name evidence="12" type="ORF">KIH39_06810</name>
</gene>
<evidence type="ECO:0000313" key="12">
    <source>
        <dbReference type="EMBL" id="QVL34865.1"/>
    </source>
</evidence>
<evidence type="ECO:0000256" key="4">
    <source>
        <dbReference type="ARBA" id="ARBA00022806"/>
    </source>
</evidence>
<feature type="domain" description="Helicase C-terminal" evidence="11">
    <location>
        <begin position="329"/>
        <end position="460"/>
    </location>
</feature>
<evidence type="ECO:0000256" key="5">
    <source>
        <dbReference type="ARBA" id="ARBA00022840"/>
    </source>
</evidence>
<dbReference type="PROSITE" id="PS51192">
    <property type="entry name" value="HELICASE_ATP_BIND_1"/>
    <property type="match status" value="1"/>
</dbReference>
<dbReference type="KEGG" id="tsph:KIH39_06810"/>
<protein>
    <recommendedName>
        <fullName evidence="8">DNA 3'-5' helicase</fullName>
        <ecNumber evidence="8">5.6.2.4</ecNumber>
    </recommendedName>
</protein>
<evidence type="ECO:0000256" key="8">
    <source>
        <dbReference type="ARBA" id="ARBA00034808"/>
    </source>
</evidence>
<dbReference type="Pfam" id="PF16203">
    <property type="entry name" value="ERCC3_RAD25_C"/>
    <property type="match status" value="1"/>
</dbReference>
<dbReference type="InterPro" id="IPR027417">
    <property type="entry name" value="P-loop_NTPase"/>
</dbReference>
<dbReference type="InterPro" id="IPR006935">
    <property type="entry name" value="Helicase/UvrB_N"/>
</dbReference>
<dbReference type="Gene3D" id="3.40.1170.30">
    <property type="match status" value="1"/>
</dbReference>
<feature type="domain" description="Helicase ATP-binding" evidence="10">
    <location>
        <begin position="92"/>
        <end position="236"/>
    </location>
</feature>
<evidence type="ECO:0000256" key="2">
    <source>
        <dbReference type="ARBA" id="ARBA00022741"/>
    </source>
</evidence>
<comment type="catalytic activity">
    <reaction evidence="9">
        <text>ATP + H2O = ADP + phosphate + H(+)</text>
        <dbReference type="Rhea" id="RHEA:13065"/>
        <dbReference type="ChEBI" id="CHEBI:15377"/>
        <dbReference type="ChEBI" id="CHEBI:15378"/>
        <dbReference type="ChEBI" id="CHEBI:30616"/>
        <dbReference type="ChEBI" id="CHEBI:43474"/>
        <dbReference type="ChEBI" id="CHEBI:456216"/>
        <dbReference type="EC" id="5.6.2.4"/>
    </reaction>
</comment>
<organism evidence="12 13">
    <name type="scientific">Telmatocola sphagniphila</name>
    <dbReference type="NCBI Taxonomy" id="1123043"/>
    <lineage>
        <taxon>Bacteria</taxon>
        <taxon>Pseudomonadati</taxon>
        <taxon>Planctomycetota</taxon>
        <taxon>Planctomycetia</taxon>
        <taxon>Gemmatales</taxon>
        <taxon>Gemmataceae</taxon>
    </lineage>
</organism>
<dbReference type="PANTHER" id="PTHR11274">
    <property type="entry name" value="RAD25/XP-B DNA REPAIR HELICASE"/>
    <property type="match status" value="1"/>
</dbReference>
<comment type="catalytic activity">
    <reaction evidence="7">
        <text>Couples ATP hydrolysis with the unwinding of duplex DNA by translocating in the 3'-5' direction.</text>
        <dbReference type="EC" id="5.6.2.4"/>
    </reaction>
</comment>
<dbReference type="SMART" id="SM00490">
    <property type="entry name" value="HELICc"/>
    <property type="match status" value="1"/>
</dbReference>
<evidence type="ECO:0000259" key="10">
    <source>
        <dbReference type="PROSITE" id="PS51192"/>
    </source>
</evidence>
<dbReference type="InterPro" id="IPR014001">
    <property type="entry name" value="Helicase_ATP-bd"/>
</dbReference>
<dbReference type="AlphaFoldDB" id="A0A8E6BDD6"/>
<keyword evidence="3" id="KW-0378">Hydrolase</keyword>
<sequence>MDGKGPELTLRFDRGTILVEGIHPSNRNLVPFVQFDPRTKVDRAEGYRYRLIVEELRRKQVSYLDQARDYQPLQFDLKSARNPFPHQKEAVQAWWTANGKGLVVLPTGTGKTFTAILAMIQAARPTLVVTPTIDLLHQWHTELEASFGFPVGMLGGGEYTLSPVTVSTYDSAYIHVERWGNRFGLLIFDECHHLPGATYSMAARMSLAPFRLGLTATPERSDGQEVAYEDLIGPIIYRREITELSGQFLADYRTEQIFIRMSAEEQERFDHNKSVYRSFLSAKQLSISSPEGWRRFLFEAARTKEGWQALQAYRDMKKVERSAEGKFLQLEALLKKHTADRILIFTADNATVYDISRKYLIPALTHQTKTKERRLMLERFHSGEYSTIVTSQVLNEGVDVPAASVGIVLSGTCTVRENVQRLGRILRKRPDKQAILYELILEGTSEVYSSERRRQHNAFG</sequence>
<dbReference type="Proteomes" id="UP000676194">
    <property type="component" value="Chromosome"/>
</dbReference>
<evidence type="ECO:0000256" key="7">
    <source>
        <dbReference type="ARBA" id="ARBA00034617"/>
    </source>
</evidence>
<name>A0A8E6BDD6_9BACT</name>
<dbReference type="InterPro" id="IPR001650">
    <property type="entry name" value="Helicase_C-like"/>
</dbReference>
<evidence type="ECO:0000256" key="3">
    <source>
        <dbReference type="ARBA" id="ARBA00022801"/>
    </source>
</evidence>
<evidence type="ECO:0000256" key="1">
    <source>
        <dbReference type="ARBA" id="ARBA00006637"/>
    </source>
</evidence>
<keyword evidence="6" id="KW-0413">Isomerase</keyword>
<dbReference type="CDD" id="cd17926">
    <property type="entry name" value="DEXHc_RE"/>
    <property type="match status" value="1"/>
</dbReference>
<keyword evidence="5" id="KW-0067">ATP-binding</keyword>
<accession>A0A8E6BDD6</accession>
<dbReference type="PROSITE" id="PS51194">
    <property type="entry name" value="HELICASE_CTER"/>
    <property type="match status" value="1"/>
</dbReference>
<dbReference type="InterPro" id="IPR032438">
    <property type="entry name" value="ERCC3_RAD25_C"/>
</dbReference>
<dbReference type="InterPro" id="IPR050615">
    <property type="entry name" value="ATP-dep_DNA_Helicase"/>
</dbReference>
<reference evidence="12" key="1">
    <citation type="submission" date="2021-05" db="EMBL/GenBank/DDBJ databases">
        <title>Complete genome sequence of the cellulolytic planctomycete Telmatocola sphagniphila SP2T and characterization of the first cellulase from planctomycetes.</title>
        <authorList>
            <person name="Rakitin A.L."/>
            <person name="Beletsky A.V."/>
            <person name="Naumoff D.G."/>
            <person name="Kulichevskaya I.S."/>
            <person name="Mardanov A.V."/>
            <person name="Ravin N.V."/>
            <person name="Dedysh S.N."/>
        </authorList>
    </citation>
    <scope>NUCLEOTIDE SEQUENCE</scope>
    <source>
        <strain evidence="12">SP2T</strain>
    </source>
</reference>
<dbReference type="EMBL" id="CP074694">
    <property type="protein sequence ID" value="QVL34865.1"/>
    <property type="molecule type" value="Genomic_DNA"/>
</dbReference>
<dbReference type="SUPFAM" id="SSF52540">
    <property type="entry name" value="P-loop containing nucleoside triphosphate hydrolases"/>
    <property type="match status" value="2"/>
</dbReference>